<organism evidence="4 5">
    <name type="scientific">Apteryx mantelli</name>
    <name type="common">North Island brown kiwi</name>
    <dbReference type="NCBI Taxonomy" id="2696672"/>
    <lineage>
        <taxon>Eukaryota</taxon>
        <taxon>Metazoa</taxon>
        <taxon>Chordata</taxon>
        <taxon>Craniata</taxon>
        <taxon>Vertebrata</taxon>
        <taxon>Euteleostomi</taxon>
        <taxon>Archelosauria</taxon>
        <taxon>Archosauria</taxon>
        <taxon>Dinosauria</taxon>
        <taxon>Saurischia</taxon>
        <taxon>Theropoda</taxon>
        <taxon>Coelurosauria</taxon>
        <taxon>Aves</taxon>
        <taxon>Palaeognathae</taxon>
        <taxon>Apterygiformes</taxon>
        <taxon>Apterygidae</taxon>
        <taxon>Apteryx</taxon>
    </lineage>
</organism>
<feature type="compositionally biased region" description="Low complexity" evidence="2">
    <location>
        <begin position="262"/>
        <end position="272"/>
    </location>
</feature>
<keyword evidence="1" id="KW-0175">Coiled coil</keyword>
<dbReference type="Gene3D" id="2.60.40.150">
    <property type="entry name" value="C2 domain"/>
    <property type="match status" value="1"/>
</dbReference>
<feature type="region of interest" description="Disordered" evidence="2">
    <location>
        <begin position="292"/>
        <end position="344"/>
    </location>
</feature>
<feature type="region of interest" description="Disordered" evidence="2">
    <location>
        <begin position="1055"/>
        <end position="1076"/>
    </location>
</feature>
<dbReference type="PROSITE" id="PS50004">
    <property type="entry name" value="C2"/>
    <property type="match status" value="1"/>
</dbReference>
<dbReference type="Proteomes" id="UP001652627">
    <property type="component" value="Chromosome 15"/>
</dbReference>
<dbReference type="InterPro" id="IPR000008">
    <property type="entry name" value="C2_dom"/>
</dbReference>
<dbReference type="GeneID" id="106487383"/>
<feature type="compositionally biased region" description="Low complexity" evidence="2">
    <location>
        <begin position="737"/>
        <end position="747"/>
    </location>
</feature>
<feature type="compositionally biased region" description="Acidic residues" evidence="2">
    <location>
        <begin position="328"/>
        <end position="337"/>
    </location>
</feature>
<dbReference type="CDD" id="cd00030">
    <property type="entry name" value="C2"/>
    <property type="match status" value="1"/>
</dbReference>
<accession>A0ABM4FAC3</accession>
<dbReference type="RefSeq" id="XP_067161904.1">
    <property type="nucleotide sequence ID" value="XM_067305803.1"/>
</dbReference>
<dbReference type="SMART" id="SM00239">
    <property type="entry name" value="C2"/>
    <property type="match status" value="1"/>
</dbReference>
<keyword evidence="4" id="KW-1185">Reference proteome</keyword>
<protein>
    <submittedName>
        <fullName evidence="5">Coiled-coil domain-containing protein 33</fullName>
    </submittedName>
</protein>
<feature type="region of interest" description="Disordered" evidence="2">
    <location>
        <begin position="197"/>
        <end position="277"/>
    </location>
</feature>
<dbReference type="PANTHER" id="PTHR21623">
    <property type="entry name" value="SPERIOLIN-BINDING FACTOR"/>
    <property type="match status" value="1"/>
</dbReference>
<reference evidence="5" key="1">
    <citation type="submission" date="2025-08" db="UniProtKB">
        <authorList>
            <consortium name="RefSeq"/>
        </authorList>
    </citation>
    <scope>IDENTIFICATION</scope>
    <source>
        <tissue evidence="5">Blood</tissue>
    </source>
</reference>
<evidence type="ECO:0000313" key="5">
    <source>
        <dbReference type="RefSeq" id="XP_067161904.1"/>
    </source>
</evidence>
<feature type="compositionally biased region" description="Basic and acidic residues" evidence="2">
    <location>
        <begin position="197"/>
        <end position="206"/>
    </location>
</feature>
<feature type="region of interest" description="Disordered" evidence="2">
    <location>
        <begin position="728"/>
        <end position="772"/>
    </location>
</feature>
<feature type="compositionally biased region" description="Pro residues" evidence="2">
    <location>
        <begin position="803"/>
        <end position="813"/>
    </location>
</feature>
<gene>
    <name evidence="5" type="primary">CCDC33</name>
</gene>
<evidence type="ECO:0000313" key="4">
    <source>
        <dbReference type="Proteomes" id="UP001652627"/>
    </source>
</evidence>
<dbReference type="InterPro" id="IPR035892">
    <property type="entry name" value="C2_domain_sf"/>
</dbReference>
<dbReference type="SUPFAM" id="SSF49562">
    <property type="entry name" value="C2 domain (Calcium/lipid-binding domain, CaLB)"/>
    <property type="match status" value="1"/>
</dbReference>
<dbReference type="Pfam" id="PF00168">
    <property type="entry name" value="C2"/>
    <property type="match status" value="1"/>
</dbReference>
<evidence type="ECO:0000256" key="2">
    <source>
        <dbReference type="SAM" id="MobiDB-lite"/>
    </source>
</evidence>
<dbReference type="PANTHER" id="PTHR21623:SF2">
    <property type="entry name" value="COILED-COIL DOMAIN-CONTAINING PROTEIN 33"/>
    <property type="match status" value="1"/>
</dbReference>
<evidence type="ECO:0000259" key="3">
    <source>
        <dbReference type="PROSITE" id="PS50004"/>
    </source>
</evidence>
<feature type="coiled-coil region" evidence="1">
    <location>
        <begin position="941"/>
        <end position="1019"/>
    </location>
</feature>
<feature type="compositionally biased region" description="Basic and acidic residues" evidence="2">
    <location>
        <begin position="855"/>
        <end position="868"/>
    </location>
</feature>
<sequence length="1153" mass="124242">MAAPAGELRVPVALQKARLKAEEKTLDLEFEVLHVRFNSGGRYALRLTAENPLLEGGSGGGVRLRVNDGEAVWSDTGATDVVEQGDPGETCSFRRRKFTFTLPKGFCKNDGDHDARLRIEALRFRGAAGEGGRRAGEAFFAIYPRPNQPRMNLFAGRHEDLYRYHGVAPLLRVGSDRLARHCGSLAFAVSFHEHRPPLAAEPRRSPDAPPPRRSLHAPGSAYRSLPAEGRARSPEAPEQLLADPELGSSPELPGDSADERFSSSSSSSSSSSAPAPRRLLSCSSFHLSSPGYSPDLTSSAVQEPRLRPSCSRTSEREERAVPVPESPAGEEEEEEEGEAARGRRHVAHAGKEAITVTLHGASNLPAPQAGTAPRPYVVVKTSRDEQQKARVTHASSEPTHSPTWEEEVTVEIDAEDAGWEALALTVADRGTKEALATYRLPVRHLQPFRHYHCRLALPRKKDPAGTSLYVTVVRKGSVIPRCEGMDYAGLEVFLEGMTVPLASPPGALVAVASVVASARAYEDGMAKRPAARPGVCLTTVAFPEPSAADFSLPRAAHRGCPQMTSPAGPAEKLTWNTSFLFQGRDGATIFSEDAALAIEYYPHKAMSDAESLLAPLGYSVLPLPPGVYRRLAAERGGLRVDGLPVQGTGLKTASGAAPAVRLCLRLVGCEGSAERGGLTCAPLLGAGGARPALILVRPPPSPPGREGRGSGASVHHLGLADRPCRQSPCLPGPWPGTPGTRGLLGAPGRRRMHPSLLAPDQPAPVPLPLQRPQTFLSPCSRAALPSLHPASLAKPEGAEEPLRPPAPPRPPAQDEPSRAPLGLQQGDVSLPPADAVAGILPGKQPFPRETGAPPEEQRWPDGARDQREQETNNYRLALKRMADDILSLRQHVTSLEMENSKLRRSLAMHEDLGRMLLSDIDVDVMTRAEIVDRIATLKHKLASGTVEMRRLKDRVQQLQNELIRKNDREKDLVMLQRVHQQQQAALRKYQEKMAKMKGLEETVRQQEKVIQTMERMLEERLSGAGKGTEKPAGEALAGELYSTLLAENRKLREELARPRHPSPPTAPPPQALPDVFGSSEKLSLLAKLEKAQARSRVLETQPPTLFPPALSPPLISFTAGGGCQEVGTGEAGAQHSLAGAGPWLQGLILQLCP</sequence>
<name>A0ABM4FAC3_9AVES</name>
<dbReference type="InterPro" id="IPR039889">
    <property type="entry name" value="CCD33"/>
</dbReference>
<feature type="compositionally biased region" description="Polar residues" evidence="2">
    <location>
        <begin position="292"/>
        <end position="301"/>
    </location>
</feature>
<feature type="domain" description="C2" evidence="3">
    <location>
        <begin position="335"/>
        <end position="461"/>
    </location>
</feature>
<feature type="compositionally biased region" description="Pro residues" evidence="2">
    <location>
        <begin position="1061"/>
        <end position="1071"/>
    </location>
</feature>
<proteinExistence type="predicted"/>
<evidence type="ECO:0000256" key="1">
    <source>
        <dbReference type="SAM" id="Coils"/>
    </source>
</evidence>
<feature type="region of interest" description="Disordered" evidence="2">
    <location>
        <begin position="792"/>
        <end position="868"/>
    </location>
</feature>